<evidence type="ECO:0000313" key="1">
    <source>
        <dbReference type="EMBL" id="KAG5631010.1"/>
    </source>
</evidence>
<feature type="non-terminal residue" evidence="1">
    <location>
        <position position="117"/>
    </location>
</feature>
<accession>A0A9J6B350</accession>
<evidence type="ECO:0000313" key="2">
    <source>
        <dbReference type="Proteomes" id="UP000824120"/>
    </source>
</evidence>
<protein>
    <submittedName>
        <fullName evidence="1">Uncharacterized protein</fullName>
    </submittedName>
</protein>
<comment type="caution">
    <text evidence="1">The sequence shown here is derived from an EMBL/GenBank/DDBJ whole genome shotgun (WGS) entry which is preliminary data.</text>
</comment>
<sequence>MNQIQHSHSKRVTQCMFSPIGLSLFFNQSSVRLTQDHKGLSKACSGDDCKVTFLFTFMDCLETRFPIPSSFLPFGDVSQVHPFTRRSAKCIIFLPNITGSAAHVRIPTMVYIETADM</sequence>
<dbReference type="AlphaFoldDB" id="A0A9J6B350"/>
<gene>
    <name evidence="1" type="ORF">H5410_002727</name>
</gene>
<proteinExistence type="predicted"/>
<reference evidence="1 2" key="1">
    <citation type="submission" date="2020-09" db="EMBL/GenBank/DDBJ databases">
        <title>De no assembly of potato wild relative species, Solanum commersonii.</title>
        <authorList>
            <person name="Cho K."/>
        </authorList>
    </citation>
    <scope>NUCLEOTIDE SEQUENCE [LARGE SCALE GENOMIC DNA]</scope>
    <source>
        <strain evidence="1">LZ3.2</strain>
        <tissue evidence="1">Leaf</tissue>
    </source>
</reference>
<dbReference type="Proteomes" id="UP000824120">
    <property type="component" value="Chromosome 1"/>
</dbReference>
<name>A0A9J6B350_SOLCO</name>
<organism evidence="1 2">
    <name type="scientific">Solanum commersonii</name>
    <name type="common">Commerson's wild potato</name>
    <name type="synonym">Commerson's nightshade</name>
    <dbReference type="NCBI Taxonomy" id="4109"/>
    <lineage>
        <taxon>Eukaryota</taxon>
        <taxon>Viridiplantae</taxon>
        <taxon>Streptophyta</taxon>
        <taxon>Embryophyta</taxon>
        <taxon>Tracheophyta</taxon>
        <taxon>Spermatophyta</taxon>
        <taxon>Magnoliopsida</taxon>
        <taxon>eudicotyledons</taxon>
        <taxon>Gunneridae</taxon>
        <taxon>Pentapetalae</taxon>
        <taxon>asterids</taxon>
        <taxon>lamiids</taxon>
        <taxon>Solanales</taxon>
        <taxon>Solanaceae</taxon>
        <taxon>Solanoideae</taxon>
        <taxon>Solaneae</taxon>
        <taxon>Solanum</taxon>
    </lineage>
</organism>
<keyword evidence="2" id="KW-1185">Reference proteome</keyword>
<dbReference type="EMBL" id="JACXVP010000001">
    <property type="protein sequence ID" value="KAG5631010.1"/>
    <property type="molecule type" value="Genomic_DNA"/>
</dbReference>